<organism evidence="4 5">
    <name type="scientific">Amorphotheca resinae ATCC 22711</name>
    <dbReference type="NCBI Taxonomy" id="857342"/>
    <lineage>
        <taxon>Eukaryota</taxon>
        <taxon>Fungi</taxon>
        <taxon>Dikarya</taxon>
        <taxon>Ascomycota</taxon>
        <taxon>Pezizomycotina</taxon>
        <taxon>Leotiomycetes</taxon>
        <taxon>Helotiales</taxon>
        <taxon>Amorphothecaceae</taxon>
        <taxon>Amorphotheca</taxon>
    </lineage>
</organism>
<dbReference type="Pfam" id="PF21666">
    <property type="entry name" value="DUF4246_N"/>
    <property type="match status" value="1"/>
</dbReference>
<evidence type="ECO:0000259" key="3">
    <source>
        <dbReference type="Pfam" id="PF21666"/>
    </source>
</evidence>
<evidence type="ECO:0000259" key="2">
    <source>
        <dbReference type="Pfam" id="PF14033"/>
    </source>
</evidence>
<gene>
    <name evidence="4" type="ORF">M430DRAFT_15785</name>
</gene>
<proteinExistence type="predicted"/>
<accession>A0A2T3B9N5</accession>
<dbReference type="InterPro" id="IPR049192">
    <property type="entry name" value="DUF4246_C"/>
</dbReference>
<dbReference type="Proteomes" id="UP000241818">
    <property type="component" value="Unassembled WGS sequence"/>
</dbReference>
<dbReference type="PANTHER" id="PTHR33119">
    <property type="entry name" value="IFI3P"/>
    <property type="match status" value="1"/>
</dbReference>
<dbReference type="Pfam" id="PF14033">
    <property type="entry name" value="DUF4246"/>
    <property type="match status" value="1"/>
</dbReference>
<name>A0A2T3B9N5_AMORE</name>
<dbReference type="STRING" id="857342.A0A2T3B9N5"/>
<dbReference type="PANTHER" id="PTHR33119:SF1">
    <property type="entry name" value="FE2OG DIOXYGENASE DOMAIN-CONTAINING PROTEIN"/>
    <property type="match status" value="1"/>
</dbReference>
<feature type="domain" description="DUF4246" evidence="2">
    <location>
        <begin position="89"/>
        <end position="700"/>
    </location>
</feature>
<dbReference type="RefSeq" id="XP_024723640.1">
    <property type="nucleotide sequence ID" value="XM_024863327.1"/>
</dbReference>
<dbReference type="InParanoid" id="A0A2T3B9N5"/>
<reference evidence="4 5" key="1">
    <citation type="journal article" date="2018" name="New Phytol.">
        <title>Comparative genomics and transcriptomics depict ericoid mycorrhizal fungi as versatile saprotrophs and plant mutualists.</title>
        <authorList>
            <person name="Martino E."/>
            <person name="Morin E."/>
            <person name="Grelet G.A."/>
            <person name="Kuo A."/>
            <person name="Kohler A."/>
            <person name="Daghino S."/>
            <person name="Barry K.W."/>
            <person name="Cichocki N."/>
            <person name="Clum A."/>
            <person name="Dockter R.B."/>
            <person name="Hainaut M."/>
            <person name="Kuo R.C."/>
            <person name="LaButti K."/>
            <person name="Lindahl B.D."/>
            <person name="Lindquist E.A."/>
            <person name="Lipzen A."/>
            <person name="Khouja H.R."/>
            <person name="Magnuson J."/>
            <person name="Murat C."/>
            <person name="Ohm R.A."/>
            <person name="Singer S.W."/>
            <person name="Spatafora J.W."/>
            <person name="Wang M."/>
            <person name="Veneault-Fourrey C."/>
            <person name="Henrissat B."/>
            <person name="Grigoriev I.V."/>
            <person name="Martin F.M."/>
            <person name="Perotto S."/>
        </authorList>
    </citation>
    <scope>NUCLEOTIDE SEQUENCE [LARGE SCALE GENOMIC DNA]</scope>
    <source>
        <strain evidence="4 5">ATCC 22711</strain>
    </source>
</reference>
<protein>
    <submittedName>
        <fullName evidence="4">Uncharacterized protein</fullName>
    </submittedName>
</protein>
<dbReference type="InterPro" id="IPR049207">
    <property type="entry name" value="DUF4246_N"/>
</dbReference>
<dbReference type="GeneID" id="36571408"/>
<dbReference type="EMBL" id="KZ679007">
    <property type="protein sequence ID" value="PSS25041.1"/>
    <property type="molecule type" value="Genomic_DNA"/>
</dbReference>
<evidence type="ECO:0000313" key="4">
    <source>
        <dbReference type="EMBL" id="PSS25041.1"/>
    </source>
</evidence>
<evidence type="ECO:0000313" key="5">
    <source>
        <dbReference type="Proteomes" id="UP000241818"/>
    </source>
</evidence>
<dbReference type="AlphaFoldDB" id="A0A2T3B9N5"/>
<feature type="region of interest" description="Disordered" evidence="1">
    <location>
        <begin position="188"/>
        <end position="213"/>
    </location>
</feature>
<keyword evidence="5" id="KW-1185">Reference proteome</keyword>
<dbReference type="InterPro" id="IPR025340">
    <property type="entry name" value="DUF4246"/>
</dbReference>
<sequence length="736" mass="84177">MDNTSVETLRVPGFGGYPLEDEMPVWSRFANGIREWKQVPAITRREFAMVAVMNELTDRVDWQNGIFDPSTVDGWRKDAMDSEPLMSNKAWEWCVAELRDKAAYLKEHGYVRVLDTGSCVCKSDTLAPDSLCAQLQSGLEPVIAKHRDRGEASGISTYVDPSLYPLVYGTSLVLSHGGQVMRHGQIKGDASSGLERAPDLPDKRVGSETVQSRMGDTRHRPWEYVFSDLSWPETEAYLWSYKYQWLPSDVDFTNPGSTSVRLASYINNLSDVQGSLYACIEQLISSCIEPWNGCLIKGQPGWNDESIRLDDGGYAPFGNVRRQRGRVPCRIITYGVEWVNEAEDWMTTFDGSRRKRLAMYDKLRANLKALKQEQPLRDADEREWTKYNLRIKEAESKIDGHDMKHVRPLPEPTPELWARAKEFLERPEPGSDARIELPEGWEKVVGTLIKQRVSRFLHFKHPEPGTAFSYEEWKSGTHDGRAIVDMVTHRPIRPDVIPPRTPHETYNVKLQDFRNKGLQVIVRVEGVELSPEKPEYPGSAWTIEGQKNEHIVAIAMLAYDVDNVTASEISFRQETQVGEAFFHHGPFLYEGNYIGSWWNQPAHAKYKGCQMEQISEVFGFDPAQMCGDLHNFALPVQEIGKVALPQGRLLAFPNVIEYRREPFRLKDAERPGHHRVMTVMLVDPNYRICSTRNVPPQQAEGRFTAEEAEGFKSELEKEHAWMQYARYNLMGTFFFC</sequence>
<feature type="domain" description="DUF4246" evidence="3">
    <location>
        <begin position="11"/>
        <end position="78"/>
    </location>
</feature>
<evidence type="ECO:0000256" key="1">
    <source>
        <dbReference type="SAM" id="MobiDB-lite"/>
    </source>
</evidence>
<feature type="compositionally biased region" description="Basic and acidic residues" evidence="1">
    <location>
        <begin position="196"/>
        <end position="206"/>
    </location>
</feature>
<dbReference type="OrthoDB" id="415532at2759"/>